<comment type="caution">
    <text evidence="1">The sequence shown here is derived from an EMBL/GenBank/DDBJ whole genome shotgun (WGS) entry which is preliminary data.</text>
</comment>
<proteinExistence type="predicted"/>
<organism evidence="1 2">
    <name type="scientific">Corchorus olitorius</name>
    <dbReference type="NCBI Taxonomy" id="93759"/>
    <lineage>
        <taxon>Eukaryota</taxon>
        <taxon>Viridiplantae</taxon>
        <taxon>Streptophyta</taxon>
        <taxon>Embryophyta</taxon>
        <taxon>Tracheophyta</taxon>
        <taxon>Spermatophyta</taxon>
        <taxon>Magnoliopsida</taxon>
        <taxon>eudicotyledons</taxon>
        <taxon>Gunneridae</taxon>
        <taxon>Pentapetalae</taxon>
        <taxon>rosids</taxon>
        <taxon>malvids</taxon>
        <taxon>Malvales</taxon>
        <taxon>Malvaceae</taxon>
        <taxon>Grewioideae</taxon>
        <taxon>Apeibeae</taxon>
        <taxon>Corchorus</taxon>
    </lineage>
</organism>
<evidence type="ECO:0000313" key="2">
    <source>
        <dbReference type="Proteomes" id="UP000187203"/>
    </source>
</evidence>
<reference evidence="2" key="1">
    <citation type="submission" date="2013-09" db="EMBL/GenBank/DDBJ databases">
        <title>Corchorus olitorius genome sequencing.</title>
        <authorList>
            <person name="Alam M."/>
            <person name="Haque M.S."/>
            <person name="Islam M.S."/>
            <person name="Emdad E.M."/>
            <person name="Islam M.M."/>
            <person name="Ahmed B."/>
            <person name="Halim A."/>
            <person name="Hossen Q.M.M."/>
            <person name="Hossain M.Z."/>
            <person name="Ahmed R."/>
            <person name="Khan M.M."/>
            <person name="Islam R."/>
            <person name="Rashid M.M."/>
            <person name="Khan S.A."/>
            <person name="Rahman M.S."/>
            <person name="Alam M."/>
            <person name="Yahiya A.S."/>
            <person name="Khan M.S."/>
            <person name="Azam M.S."/>
            <person name="Haque T."/>
            <person name="Lashkar M.Z.H."/>
            <person name="Akhand A.I."/>
            <person name="Morshed G."/>
            <person name="Roy S."/>
            <person name="Uddin K.S."/>
            <person name="Rabeya T."/>
            <person name="Hossain A.S."/>
            <person name="Chowdhury A."/>
            <person name="Snigdha A.R."/>
            <person name="Mortoza M.S."/>
            <person name="Matin S.A."/>
            <person name="Hoque S.M.E."/>
            <person name="Islam M.K."/>
            <person name="Roy D.K."/>
            <person name="Haider R."/>
            <person name="Moosa M.M."/>
            <person name="Elias S.M."/>
            <person name="Hasan A.M."/>
            <person name="Jahan S."/>
            <person name="Shafiuddin M."/>
            <person name="Mahmood N."/>
            <person name="Shommy N.S."/>
        </authorList>
    </citation>
    <scope>NUCLEOTIDE SEQUENCE [LARGE SCALE GENOMIC DNA]</scope>
    <source>
        <strain evidence="2">cv. O-4</strain>
    </source>
</reference>
<evidence type="ECO:0000313" key="1">
    <source>
        <dbReference type="EMBL" id="OMO55028.1"/>
    </source>
</evidence>
<name>A0A1R3GAA2_9ROSI</name>
<dbReference type="OrthoDB" id="1306063at2759"/>
<accession>A0A1R3GAA2</accession>
<keyword evidence="2" id="KW-1185">Reference proteome</keyword>
<dbReference type="AlphaFoldDB" id="A0A1R3GAA2"/>
<dbReference type="EMBL" id="AWUE01023064">
    <property type="protein sequence ID" value="OMO55028.1"/>
    <property type="molecule type" value="Genomic_DNA"/>
</dbReference>
<sequence>MRLFFDNKMLLFRTSPFQQPILLVELLIKVLAIPISRVDQIRDRIVVIPGAIALIPPLSRKSLVKFVTSLDTLPKNCRRGMQFFTATPSVNLATIPSGDKIPWCMDIGVSHHVTNAFNNLTLASDYEGFDKVIVGDGTA</sequence>
<gene>
    <name evidence="1" type="ORF">COLO4_36228</name>
</gene>
<dbReference type="Proteomes" id="UP000187203">
    <property type="component" value="Unassembled WGS sequence"/>
</dbReference>
<protein>
    <submittedName>
        <fullName evidence="1">Uncharacterized protein</fullName>
    </submittedName>
</protein>